<keyword evidence="3" id="KW-1185">Reference proteome</keyword>
<name>A0A5B0WZ83_9GAMM</name>
<feature type="domain" description="SnoaL-like" evidence="1">
    <location>
        <begin position="17"/>
        <end position="141"/>
    </location>
</feature>
<evidence type="ECO:0000259" key="1">
    <source>
        <dbReference type="Pfam" id="PF13577"/>
    </source>
</evidence>
<dbReference type="Pfam" id="PF13577">
    <property type="entry name" value="SnoaL_4"/>
    <property type="match status" value="1"/>
</dbReference>
<gene>
    <name evidence="2" type="ORF">F0M18_06800</name>
</gene>
<dbReference type="AlphaFoldDB" id="A0A5B0WZ83"/>
<organism evidence="2 3">
    <name type="scientific">Pseudohalioglobus sediminis</name>
    <dbReference type="NCBI Taxonomy" id="2606449"/>
    <lineage>
        <taxon>Bacteria</taxon>
        <taxon>Pseudomonadati</taxon>
        <taxon>Pseudomonadota</taxon>
        <taxon>Gammaproteobacteria</taxon>
        <taxon>Cellvibrionales</taxon>
        <taxon>Halieaceae</taxon>
        <taxon>Pseudohalioglobus</taxon>
    </lineage>
</organism>
<dbReference type="SUPFAM" id="SSF54427">
    <property type="entry name" value="NTF2-like"/>
    <property type="match status" value="1"/>
</dbReference>
<dbReference type="EMBL" id="VTUX01000003">
    <property type="protein sequence ID" value="KAA1192380.1"/>
    <property type="molecule type" value="Genomic_DNA"/>
</dbReference>
<evidence type="ECO:0000313" key="2">
    <source>
        <dbReference type="EMBL" id="KAA1192380.1"/>
    </source>
</evidence>
<dbReference type="Proteomes" id="UP000323708">
    <property type="component" value="Unassembled WGS sequence"/>
</dbReference>
<reference evidence="2 3" key="1">
    <citation type="submission" date="2019-09" db="EMBL/GenBank/DDBJ databases">
        <authorList>
            <person name="Chen X.-Y."/>
        </authorList>
    </citation>
    <scope>NUCLEOTIDE SEQUENCE [LARGE SCALE GENOMIC DNA]</scope>
    <source>
        <strain evidence="2 3">NY5</strain>
    </source>
</reference>
<comment type="caution">
    <text evidence="2">The sequence shown here is derived from an EMBL/GenBank/DDBJ whole genome shotgun (WGS) entry which is preliminary data.</text>
</comment>
<dbReference type="RefSeq" id="WP_149610672.1">
    <property type="nucleotide sequence ID" value="NZ_VTUX01000003.1"/>
</dbReference>
<sequence length="162" mass="18272">MAQSQKAVEQLLVRLDELESRIAIRDLASDYCHGFDKRDYDRFLAIWWPDCTWNIGPPFGSFEGHEGIHTAVHEVLWPAWQESHHLTTNHVIQFGGADSATAICDVDCVGTLVGEEVCQIVGATYRDTLQRREGIWKILERGVTIHYFNPVPGTRLVPPATS</sequence>
<dbReference type="InterPro" id="IPR032710">
    <property type="entry name" value="NTF2-like_dom_sf"/>
</dbReference>
<proteinExistence type="predicted"/>
<dbReference type="Gene3D" id="3.10.450.50">
    <property type="match status" value="1"/>
</dbReference>
<dbReference type="CDD" id="cd00531">
    <property type="entry name" value="NTF2_like"/>
    <property type="match status" value="1"/>
</dbReference>
<protein>
    <submittedName>
        <fullName evidence="2">Nuclear transport factor 2 family protein</fullName>
    </submittedName>
</protein>
<evidence type="ECO:0000313" key="3">
    <source>
        <dbReference type="Proteomes" id="UP000323708"/>
    </source>
</evidence>
<dbReference type="InterPro" id="IPR037401">
    <property type="entry name" value="SnoaL-like"/>
</dbReference>
<accession>A0A5B0WZ83</accession>